<keyword evidence="2 5" id="KW-0808">Transferase</keyword>
<evidence type="ECO:0000256" key="3">
    <source>
        <dbReference type="ARBA" id="ARBA00022695"/>
    </source>
</evidence>
<evidence type="ECO:0000256" key="2">
    <source>
        <dbReference type="ARBA" id="ARBA00022679"/>
    </source>
</evidence>
<dbReference type="Proteomes" id="UP000092671">
    <property type="component" value="Unassembled WGS sequence"/>
</dbReference>
<dbReference type="GO" id="GO:0009103">
    <property type="term" value="P:lipopolysaccharide biosynthetic process"/>
    <property type="evidence" value="ECO:0007669"/>
    <property type="project" value="UniProtKB-UniRule"/>
</dbReference>
<dbReference type="GO" id="GO:0016020">
    <property type="term" value="C:membrane"/>
    <property type="evidence" value="ECO:0007669"/>
    <property type="project" value="UniProtKB-SubCell"/>
</dbReference>
<proteinExistence type="inferred from homology"/>
<evidence type="ECO:0000256" key="4">
    <source>
        <dbReference type="ARBA" id="ARBA00022985"/>
    </source>
</evidence>
<dbReference type="InterPro" id="IPR003329">
    <property type="entry name" value="Cytidylyl_trans"/>
</dbReference>
<dbReference type="FunFam" id="3.90.550.10:FF:000011">
    <property type="entry name" value="3-deoxy-manno-octulosonate cytidylyltransferase"/>
    <property type="match status" value="1"/>
</dbReference>
<organism evidence="6 7">
    <name type="scientific">Moraxella nonliquefaciens</name>
    <dbReference type="NCBI Taxonomy" id="478"/>
    <lineage>
        <taxon>Bacteria</taxon>
        <taxon>Pseudomonadati</taxon>
        <taxon>Pseudomonadota</taxon>
        <taxon>Gammaproteobacteria</taxon>
        <taxon>Moraxellales</taxon>
        <taxon>Moraxellaceae</taxon>
        <taxon>Moraxella</taxon>
    </lineage>
</organism>
<evidence type="ECO:0000256" key="5">
    <source>
        <dbReference type="HAMAP-Rule" id="MF_00057"/>
    </source>
</evidence>
<sequence length="259" mass="28919">MTTNPKTHIIIPARYKSTRLPAKPLLDLHGKPMILWTAQKALQATFADSVCVATDDEHIFDVCERAGVPVVMTAEHVSGTDRLAEVAQLLGLADDDIVINMQGDEPLVPSLLLEQVKNLLLANDDCVMATLCEVIDNYDDFYKNSVVKVVHAHQKALYFSRSPIPYDRDAHLTDRLGNAPKNAHRHLGLYAYRVGLLKQFSAWEQGTLECLESLEQLRILEHGQKIAIDVAKVALPLGVDTQEDLDRLNAMPIDEFLKF</sequence>
<dbReference type="OrthoDB" id="9815559at2"/>
<protein>
    <recommendedName>
        <fullName evidence="5">3-deoxy-manno-octulosonate cytidylyltransferase</fullName>
        <ecNumber evidence="5">2.7.7.38</ecNumber>
    </recommendedName>
    <alternativeName>
        <fullName evidence="5">CMP-2-keto-3-deoxyoctulosonic acid synthase</fullName>
        <shortName evidence="5">CKS</shortName>
        <shortName evidence="5">CMP-KDO synthase</shortName>
    </alternativeName>
</protein>
<dbReference type="GO" id="GO:0005829">
    <property type="term" value="C:cytosol"/>
    <property type="evidence" value="ECO:0007669"/>
    <property type="project" value="TreeGrafter"/>
</dbReference>
<dbReference type="GO" id="GO:0033468">
    <property type="term" value="P:CMP-keto-3-deoxy-D-manno-octulosonic acid biosynthetic process"/>
    <property type="evidence" value="ECO:0007669"/>
    <property type="project" value="UniProtKB-UniRule"/>
</dbReference>
<comment type="subcellular location">
    <subcellularLocation>
        <location evidence="5">Cytoplasm</location>
    </subcellularLocation>
    <subcellularLocation>
        <location evidence="1">Membrane</location>
    </subcellularLocation>
</comment>
<accession>A0A1B8PLK0</accession>
<evidence type="ECO:0000256" key="1">
    <source>
        <dbReference type="ARBA" id="ARBA00004370"/>
    </source>
</evidence>
<dbReference type="AlphaFoldDB" id="A0A1B8PLK0"/>
<keyword evidence="3 5" id="KW-0548">Nucleotidyltransferase</keyword>
<gene>
    <name evidence="5" type="primary">kdsB</name>
    <name evidence="6" type="ORF">A9Z60_06085</name>
</gene>
<comment type="caution">
    <text evidence="6">The sequence shown here is derived from an EMBL/GenBank/DDBJ whole genome shotgun (WGS) entry which is preliminary data.</text>
</comment>
<dbReference type="NCBIfam" id="NF003952">
    <property type="entry name" value="PRK05450.1-5"/>
    <property type="match status" value="1"/>
</dbReference>
<dbReference type="InterPro" id="IPR029044">
    <property type="entry name" value="Nucleotide-diphossugar_trans"/>
</dbReference>
<keyword evidence="5" id="KW-0963">Cytoplasm</keyword>
<evidence type="ECO:0000313" key="6">
    <source>
        <dbReference type="EMBL" id="OBX51848.1"/>
    </source>
</evidence>
<dbReference type="PANTHER" id="PTHR42866:SF2">
    <property type="entry name" value="3-DEOXY-MANNO-OCTULOSONATE CYTIDYLYLTRANSFERASE, MITOCHONDRIAL"/>
    <property type="match status" value="1"/>
</dbReference>
<reference evidence="6 7" key="1">
    <citation type="submission" date="2016-06" db="EMBL/GenBank/DDBJ databases">
        <title>Draft genome of Moraxella nonliquefaciens CCUG 60284.</title>
        <authorList>
            <person name="Salva-Serra F."/>
            <person name="Engstrom-Jakobsson H."/>
            <person name="Thorell K."/>
            <person name="Gonzales-Siles L."/>
            <person name="Karlsson R."/>
            <person name="Boulund F."/>
            <person name="Engstrand L."/>
            <person name="Kristiansson E."/>
            <person name="Moore E."/>
        </authorList>
    </citation>
    <scope>NUCLEOTIDE SEQUENCE [LARGE SCALE GENOMIC DNA]</scope>
    <source>
        <strain evidence="6 7">CCUG 60284</strain>
    </source>
</reference>
<comment type="catalytic activity">
    <reaction evidence="5">
        <text>3-deoxy-alpha-D-manno-oct-2-ulosonate + CTP = CMP-3-deoxy-beta-D-manno-octulosonate + diphosphate</text>
        <dbReference type="Rhea" id="RHEA:23448"/>
        <dbReference type="ChEBI" id="CHEBI:33019"/>
        <dbReference type="ChEBI" id="CHEBI:37563"/>
        <dbReference type="ChEBI" id="CHEBI:85986"/>
        <dbReference type="ChEBI" id="CHEBI:85987"/>
        <dbReference type="EC" id="2.7.7.38"/>
    </reaction>
</comment>
<comment type="similarity">
    <text evidence="5">Belongs to the KdsB family.</text>
</comment>
<comment type="function">
    <text evidence="5">Activates KDO (a required 8-carbon sugar) for incorporation into bacterial lipopolysaccharide in Gram-negative bacteria.</text>
</comment>
<dbReference type="SUPFAM" id="SSF53448">
    <property type="entry name" value="Nucleotide-diphospho-sugar transferases"/>
    <property type="match status" value="1"/>
</dbReference>
<dbReference type="UniPathway" id="UPA00358">
    <property type="reaction ID" value="UER00476"/>
</dbReference>
<dbReference type="NCBIfam" id="NF009905">
    <property type="entry name" value="PRK13368.1"/>
    <property type="match status" value="1"/>
</dbReference>
<dbReference type="Pfam" id="PF02348">
    <property type="entry name" value="CTP_transf_3"/>
    <property type="match status" value="1"/>
</dbReference>
<dbReference type="NCBIfam" id="TIGR00466">
    <property type="entry name" value="kdsB"/>
    <property type="match status" value="1"/>
</dbReference>
<dbReference type="CDD" id="cd02517">
    <property type="entry name" value="CMP-KDO-Synthetase"/>
    <property type="match status" value="1"/>
</dbReference>
<dbReference type="Gene3D" id="3.90.550.10">
    <property type="entry name" value="Spore Coat Polysaccharide Biosynthesis Protein SpsA, Chain A"/>
    <property type="match status" value="1"/>
</dbReference>
<dbReference type="InterPro" id="IPR004528">
    <property type="entry name" value="KdsB"/>
</dbReference>
<dbReference type="EC" id="2.7.7.38" evidence="5"/>
<dbReference type="PANTHER" id="PTHR42866">
    <property type="entry name" value="3-DEOXY-MANNO-OCTULOSONATE CYTIDYLYLTRANSFERASE"/>
    <property type="match status" value="1"/>
</dbReference>
<dbReference type="HAMAP" id="MF_00057">
    <property type="entry name" value="KdsB"/>
    <property type="match status" value="1"/>
</dbReference>
<name>A0A1B8PLK0_MORNO</name>
<dbReference type="EMBL" id="LZDN01000003">
    <property type="protein sequence ID" value="OBX51848.1"/>
    <property type="molecule type" value="Genomic_DNA"/>
</dbReference>
<comment type="pathway">
    <text evidence="5">Nucleotide-sugar biosynthesis; CMP-3-deoxy-D-manno-octulosonate biosynthesis; CMP-3-deoxy-D-manno-octulosonate from 3-deoxy-D-manno-octulosonate and CTP: step 1/1.</text>
</comment>
<dbReference type="GO" id="GO:0008690">
    <property type="term" value="F:3-deoxy-manno-octulosonate cytidylyltransferase activity"/>
    <property type="evidence" value="ECO:0007669"/>
    <property type="project" value="UniProtKB-UniRule"/>
</dbReference>
<keyword evidence="4 5" id="KW-0448">Lipopolysaccharide biosynthesis</keyword>
<dbReference type="RefSeq" id="WP_066891986.1">
    <property type="nucleotide sequence ID" value="NZ_LZDN01000003.1"/>
</dbReference>
<evidence type="ECO:0000313" key="7">
    <source>
        <dbReference type="Proteomes" id="UP000092671"/>
    </source>
</evidence>